<dbReference type="InterPro" id="IPR036396">
    <property type="entry name" value="Cyt_P450_sf"/>
</dbReference>
<evidence type="ECO:0000256" key="10">
    <source>
        <dbReference type="SAM" id="Phobius"/>
    </source>
</evidence>
<dbReference type="AlphaFoldDB" id="A0A2P5EQW4"/>
<keyword evidence="5" id="KW-0479">Metal-binding</keyword>
<dbReference type="PANTHER" id="PTHR47943">
    <property type="entry name" value="CYTOCHROME P450 93A3-LIKE"/>
    <property type="match status" value="1"/>
</dbReference>
<comment type="subcellular location">
    <subcellularLocation>
        <location evidence="2">Membrane</location>
    </subcellularLocation>
</comment>
<evidence type="ECO:0000256" key="8">
    <source>
        <dbReference type="ARBA" id="ARBA00023033"/>
    </source>
</evidence>
<dbReference type="InParanoid" id="A0A2P5EQW4"/>
<dbReference type="GO" id="GO:0016705">
    <property type="term" value="F:oxidoreductase activity, acting on paired donors, with incorporation or reduction of molecular oxygen"/>
    <property type="evidence" value="ECO:0007669"/>
    <property type="project" value="InterPro"/>
</dbReference>
<keyword evidence="9 10" id="KW-0472">Membrane</keyword>
<feature type="transmembrane region" description="Helical" evidence="10">
    <location>
        <begin position="6"/>
        <end position="25"/>
    </location>
</feature>
<dbReference type="SUPFAM" id="SSF48264">
    <property type="entry name" value="Cytochrome P450"/>
    <property type="match status" value="1"/>
</dbReference>
<comment type="caution">
    <text evidence="11">The sequence shown here is derived from an EMBL/GenBank/DDBJ whole genome shotgun (WGS) entry which is preliminary data.</text>
</comment>
<keyword evidence="12" id="KW-1185">Reference proteome</keyword>
<dbReference type="Proteomes" id="UP000237000">
    <property type="component" value="Unassembled WGS sequence"/>
</dbReference>
<dbReference type="Gene3D" id="1.10.630.10">
    <property type="entry name" value="Cytochrome P450"/>
    <property type="match status" value="1"/>
</dbReference>
<keyword evidence="8" id="KW-0503">Monooxygenase</keyword>
<keyword evidence="6" id="KW-0560">Oxidoreductase</keyword>
<evidence type="ECO:0000256" key="7">
    <source>
        <dbReference type="ARBA" id="ARBA00023004"/>
    </source>
</evidence>
<dbReference type="Pfam" id="PF00067">
    <property type="entry name" value="p450"/>
    <property type="match status" value="1"/>
</dbReference>
<dbReference type="InterPro" id="IPR001128">
    <property type="entry name" value="Cyt_P450"/>
</dbReference>
<evidence type="ECO:0000256" key="4">
    <source>
        <dbReference type="ARBA" id="ARBA00022617"/>
    </source>
</evidence>
<name>A0A2P5EQW4_TREOI</name>
<dbReference type="STRING" id="63057.A0A2P5EQW4"/>
<dbReference type="GO" id="GO:0020037">
    <property type="term" value="F:heme binding"/>
    <property type="evidence" value="ECO:0007669"/>
    <property type="project" value="InterPro"/>
</dbReference>
<comment type="similarity">
    <text evidence="3">Belongs to the cytochrome P450 family.</text>
</comment>
<keyword evidence="4" id="KW-0349">Heme</keyword>
<feature type="non-terminal residue" evidence="11">
    <location>
        <position position="1"/>
    </location>
</feature>
<dbReference type="GO" id="GO:0004497">
    <property type="term" value="F:monooxygenase activity"/>
    <property type="evidence" value="ECO:0007669"/>
    <property type="project" value="UniProtKB-KW"/>
</dbReference>
<comment type="cofactor">
    <cofactor evidence="1">
        <name>heme</name>
        <dbReference type="ChEBI" id="CHEBI:30413"/>
    </cofactor>
</comment>
<evidence type="ECO:0000256" key="5">
    <source>
        <dbReference type="ARBA" id="ARBA00022723"/>
    </source>
</evidence>
<evidence type="ECO:0000313" key="12">
    <source>
        <dbReference type="Proteomes" id="UP000237000"/>
    </source>
</evidence>
<sequence>INYLRGYNILFLVWLVSTILVRAILTKSRTKARLCLSLDTFISSFMKKLCMSQLLLGGQTLNQLLPVRSDEINRLLKVLAERVESKESVDIGRELTKLISNVVLRMVMNNRSCAENDDEADEVMNVINGLTEVLGKFNLSDFIWSISTNP</sequence>
<proteinExistence type="inferred from homology"/>
<organism evidence="11 12">
    <name type="scientific">Trema orientale</name>
    <name type="common">Charcoal tree</name>
    <name type="synonym">Celtis orientalis</name>
    <dbReference type="NCBI Taxonomy" id="63057"/>
    <lineage>
        <taxon>Eukaryota</taxon>
        <taxon>Viridiplantae</taxon>
        <taxon>Streptophyta</taxon>
        <taxon>Embryophyta</taxon>
        <taxon>Tracheophyta</taxon>
        <taxon>Spermatophyta</taxon>
        <taxon>Magnoliopsida</taxon>
        <taxon>eudicotyledons</taxon>
        <taxon>Gunneridae</taxon>
        <taxon>Pentapetalae</taxon>
        <taxon>rosids</taxon>
        <taxon>fabids</taxon>
        <taxon>Rosales</taxon>
        <taxon>Cannabaceae</taxon>
        <taxon>Trema</taxon>
    </lineage>
</organism>
<dbReference type="OrthoDB" id="1103324at2759"/>
<keyword evidence="10" id="KW-1133">Transmembrane helix</keyword>
<evidence type="ECO:0000256" key="2">
    <source>
        <dbReference type="ARBA" id="ARBA00004370"/>
    </source>
</evidence>
<evidence type="ECO:0000256" key="1">
    <source>
        <dbReference type="ARBA" id="ARBA00001971"/>
    </source>
</evidence>
<dbReference type="GO" id="GO:0016020">
    <property type="term" value="C:membrane"/>
    <property type="evidence" value="ECO:0007669"/>
    <property type="project" value="UniProtKB-SubCell"/>
</dbReference>
<protein>
    <submittedName>
        <fullName evidence="11">Cytochrome P</fullName>
    </submittedName>
</protein>
<keyword evidence="7" id="KW-0408">Iron</keyword>
<gene>
    <name evidence="11" type="ORF">TorRG33x02_163120</name>
</gene>
<dbReference type="PANTHER" id="PTHR47943:SF8">
    <property type="entry name" value="CYTOCHROME P450"/>
    <property type="match status" value="1"/>
</dbReference>
<evidence type="ECO:0000256" key="3">
    <source>
        <dbReference type="ARBA" id="ARBA00010617"/>
    </source>
</evidence>
<accession>A0A2P5EQW4</accession>
<evidence type="ECO:0000256" key="6">
    <source>
        <dbReference type="ARBA" id="ARBA00023002"/>
    </source>
</evidence>
<reference evidence="12" key="1">
    <citation type="submission" date="2016-06" db="EMBL/GenBank/DDBJ databases">
        <title>Parallel loss of symbiosis genes in relatives of nitrogen-fixing non-legume Parasponia.</title>
        <authorList>
            <person name="Van Velzen R."/>
            <person name="Holmer R."/>
            <person name="Bu F."/>
            <person name="Rutten L."/>
            <person name="Van Zeijl A."/>
            <person name="Liu W."/>
            <person name="Santuari L."/>
            <person name="Cao Q."/>
            <person name="Sharma T."/>
            <person name="Shen D."/>
            <person name="Roswanjaya Y."/>
            <person name="Wardhani T."/>
            <person name="Kalhor M.S."/>
            <person name="Jansen J."/>
            <person name="Van den Hoogen J."/>
            <person name="Gungor B."/>
            <person name="Hartog M."/>
            <person name="Hontelez J."/>
            <person name="Verver J."/>
            <person name="Yang W.-C."/>
            <person name="Schijlen E."/>
            <person name="Repin R."/>
            <person name="Schilthuizen M."/>
            <person name="Schranz E."/>
            <person name="Heidstra R."/>
            <person name="Miyata K."/>
            <person name="Fedorova E."/>
            <person name="Kohlen W."/>
            <person name="Bisseling T."/>
            <person name="Smit S."/>
            <person name="Geurts R."/>
        </authorList>
    </citation>
    <scope>NUCLEOTIDE SEQUENCE [LARGE SCALE GENOMIC DNA]</scope>
    <source>
        <strain evidence="12">cv. RG33-2</strain>
    </source>
</reference>
<evidence type="ECO:0000256" key="9">
    <source>
        <dbReference type="ARBA" id="ARBA00023136"/>
    </source>
</evidence>
<evidence type="ECO:0000313" key="11">
    <source>
        <dbReference type="EMBL" id="PON87933.1"/>
    </source>
</evidence>
<dbReference type="EMBL" id="JXTC01000111">
    <property type="protein sequence ID" value="PON87933.1"/>
    <property type="molecule type" value="Genomic_DNA"/>
</dbReference>
<keyword evidence="10" id="KW-0812">Transmembrane</keyword>
<dbReference type="GO" id="GO:0005506">
    <property type="term" value="F:iron ion binding"/>
    <property type="evidence" value="ECO:0007669"/>
    <property type="project" value="InterPro"/>
</dbReference>